<dbReference type="AlphaFoldDB" id="A0A1H7QLD7"/>
<organism evidence="2 3">
    <name type="scientific">Haloferax larsenii</name>
    <dbReference type="NCBI Taxonomy" id="302484"/>
    <lineage>
        <taxon>Archaea</taxon>
        <taxon>Methanobacteriati</taxon>
        <taxon>Methanobacteriota</taxon>
        <taxon>Stenosarchaea group</taxon>
        <taxon>Halobacteria</taxon>
        <taxon>Halobacteriales</taxon>
        <taxon>Haloferacaceae</taxon>
        <taxon>Haloferax</taxon>
    </lineage>
</organism>
<protein>
    <submittedName>
        <fullName evidence="2">Uncharacterized protein</fullName>
    </submittedName>
</protein>
<feature type="transmembrane region" description="Helical" evidence="1">
    <location>
        <begin position="12"/>
        <end position="30"/>
    </location>
</feature>
<sequence>MLVISLFLREITIINAGAMGIISTLVYYAFDPR</sequence>
<keyword evidence="1" id="KW-1133">Transmembrane helix</keyword>
<dbReference type="Proteomes" id="UP000183894">
    <property type="component" value="Unassembled WGS sequence"/>
</dbReference>
<keyword evidence="1" id="KW-0812">Transmembrane</keyword>
<keyword evidence="1" id="KW-0472">Membrane</keyword>
<evidence type="ECO:0000313" key="3">
    <source>
        <dbReference type="Proteomes" id="UP000183894"/>
    </source>
</evidence>
<gene>
    <name evidence="2" type="ORF">SAMN04488691_10571</name>
</gene>
<evidence type="ECO:0000313" key="2">
    <source>
        <dbReference type="EMBL" id="SEL48713.1"/>
    </source>
</evidence>
<accession>A0A1H7QLD7</accession>
<dbReference type="EMBL" id="FOAD01000005">
    <property type="protein sequence ID" value="SEL48713.1"/>
    <property type="molecule type" value="Genomic_DNA"/>
</dbReference>
<proteinExistence type="predicted"/>
<reference evidence="2 3" key="1">
    <citation type="submission" date="2016-10" db="EMBL/GenBank/DDBJ databases">
        <authorList>
            <person name="de Groot N.N."/>
        </authorList>
    </citation>
    <scope>NUCLEOTIDE SEQUENCE [LARGE SCALE GENOMIC DNA]</scope>
    <source>
        <strain evidence="2 3">CDM_5</strain>
    </source>
</reference>
<evidence type="ECO:0000256" key="1">
    <source>
        <dbReference type="SAM" id="Phobius"/>
    </source>
</evidence>
<name>A0A1H7QLD7_HALLR</name>